<feature type="region of interest" description="Disordered" evidence="1">
    <location>
        <begin position="415"/>
        <end position="460"/>
    </location>
</feature>
<feature type="compositionally biased region" description="Basic and acidic residues" evidence="1">
    <location>
        <begin position="179"/>
        <end position="188"/>
    </location>
</feature>
<gene>
    <name evidence="2" type="ORF">C361_04529</name>
</gene>
<feature type="compositionally biased region" description="Low complexity" evidence="1">
    <location>
        <begin position="238"/>
        <end position="261"/>
    </location>
</feature>
<evidence type="ECO:0000256" key="1">
    <source>
        <dbReference type="SAM" id="MobiDB-lite"/>
    </source>
</evidence>
<feature type="region of interest" description="Disordered" evidence="1">
    <location>
        <begin position="358"/>
        <end position="393"/>
    </location>
</feature>
<evidence type="ECO:0000313" key="2">
    <source>
        <dbReference type="EMBL" id="OXG18406.1"/>
    </source>
</evidence>
<organism evidence="2 3">
    <name type="scientific">Cryptococcus neoformans Tu259-1</name>
    <dbReference type="NCBI Taxonomy" id="1230072"/>
    <lineage>
        <taxon>Eukaryota</taxon>
        <taxon>Fungi</taxon>
        <taxon>Dikarya</taxon>
        <taxon>Basidiomycota</taxon>
        <taxon>Agaricomycotina</taxon>
        <taxon>Tremellomycetes</taxon>
        <taxon>Tremellales</taxon>
        <taxon>Cryptococcaceae</taxon>
        <taxon>Cryptococcus</taxon>
        <taxon>Cryptococcus neoformans species complex</taxon>
    </lineage>
</organism>
<name>A0A854QGZ4_CRYNE</name>
<accession>A0A854QGZ4</accession>
<dbReference type="OrthoDB" id="2564831at2759"/>
<protein>
    <submittedName>
        <fullName evidence="2">Uncharacterized protein</fullName>
    </submittedName>
</protein>
<reference evidence="2 3" key="1">
    <citation type="submission" date="2017-06" db="EMBL/GenBank/DDBJ databases">
        <title>Global population genomics of the pathogenic fungus Cryptococcus neoformans var. grubii.</title>
        <authorList>
            <person name="Cuomo C."/>
            <person name="Litvintseva A."/>
            <person name="Chen Y."/>
            <person name="Young S."/>
            <person name="Zeng Q."/>
            <person name="Chapman S."/>
            <person name="Gujja S."/>
            <person name="Saif S."/>
            <person name="Birren B."/>
        </authorList>
    </citation>
    <scope>NUCLEOTIDE SEQUENCE [LARGE SCALE GENOMIC DNA]</scope>
    <source>
        <strain evidence="2 3">Tu259-1</strain>
    </source>
</reference>
<proteinExistence type="predicted"/>
<feature type="compositionally biased region" description="Polar residues" evidence="1">
    <location>
        <begin position="1"/>
        <end position="12"/>
    </location>
</feature>
<dbReference type="Proteomes" id="UP000199727">
    <property type="component" value="Unassembled WGS sequence"/>
</dbReference>
<evidence type="ECO:0000313" key="3">
    <source>
        <dbReference type="Proteomes" id="UP000199727"/>
    </source>
</evidence>
<dbReference type="AlphaFoldDB" id="A0A854QGZ4"/>
<feature type="compositionally biased region" description="Acidic residues" evidence="1">
    <location>
        <begin position="382"/>
        <end position="393"/>
    </location>
</feature>
<comment type="caution">
    <text evidence="2">The sequence shown here is derived from an EMBL/GenBank/DDBJ whole genome shotgun (WGS) entry which is preliminary data.</text>
</comment>
<feature type="compositionally biased region" description="Polar residues" evidence="1">
    <location>
        <begin position="210"/>
        <end position="225"/>
    </location>
</feature>
<feature type="compositionally biased region" description="Basic and acidic residues" evidence="1">
    <location>
        <begin position="363"/>
        <end position="380"/>
    </location>
</feature>
<feature type="compositionally biased region" description="Low complexity" evidence="1">
    <location>
        <begin position="415"/>
        <end position="435"/>
    </location>
</feature>
<dbReference type="EMBL" id="AMKT01000056">
    <property type="protein sequence ID" value="OXG18406.1"/>
    <property type="molecule type" value="Genomic_DNA"/>
</dbReference>
<feature type="compositionally biased region" description="Polar residues" evidence="1">
    <location>
        <begin position="127"/>
        <end position="136"/>
    </location>
</feature>
<sequence length="677" mass="73777">MPSFMSPSSGVSTLPDLRPPKSPRRFFTFSISSSNPPPLPPLTPSVSHSSKGADHSSDGVTVVRTPQDAAGGMRQAAGLISPPSNQVTLPPVPPLPSLSSLPDLRFQARYPQPSTDTLTHGCRHQPSRSVDNSNLYAPSKVEPTRVHRSTSAREDLRGGLDGSARGLVKSPSAVPVFGERIEREDSDRLGPMPPTPGRPSRGSPFLSPGRSKSQSTSASYVSSPPASFHSRSKSMARSTLTSNTTSSSTSPSISNTPFSSPAKRPSLISNRSAVKLPPRSSPLPRINTPFSAALLSCTHKPLPKLSSGEQDSITLINIEFAYSFADPPKNESVILPLKTLKKGGGKLYDWVMDYLKEQEDEEEKKGGEKEEIREEKKLPEMTDGESAEESDWDSDCDLSALLRDEYFKSLIISSSSPTSHTIPLPSISSPPTKILDLPPFSDGSKSPAPPKSPKTPGYKRAQARNQYIQLVSKPRVPGTAIEPAVPPLAYAAASPSGLTLPLNVKRKTDRLLSLLHISQEAEASAPPKPKKGVFTEMRVFLTREAGVYHRISHRLISGQWNVWANIGGKEARDRVEAELEWLGMADLLQEIRRPALGLNHSRSQSKDLNLGLGLGFWGQQTGTVNERMIDDFGIPERPIKSERRTEGIKTLCEEKKLEGKWRERAREKSLVLRGGYI</sequence>
<feature type="region of interest" description="Disordered" evidence="1">
    <location>
        <begin position="1"/>
        <end position="266"/>
    </location>
</feature>